<organism evidence="2 3">
    <name type="scientific">[Empedobacter] haloabium</name>
    <dbReference type="NCBI Taxonomy" id="592317"/>
    <lineage>
        <taxon>Bacteria</taxon>
        <taxon>Pseudomonadati</taxon>
        <taxon>Pseudomonadota</taxon>
        <taxon>Betaproteobacteria</taxon>
        <taxon>Burkholderiales</taxon>
        <taxon>Oxalobacteraceae</taxon>
        <taxon>Telluria group</taxon>
        <taxon>Telluria group incertae sedis</taxon>
    </lineage>
</organism>
<gene>
    <name evidence="2" type="ORF">E7V67_013215</name>
</gene>
<feature type="transmembrane region" description="Helical" evidence="1">
    <location>
        <begin position="45"/>
        <end position="68"/>
    </location>
</feature>
<dbReference type="EMBL" id="CP136508">
    <property type="protein sequence ID" value="WUR16019.1"/>
    <property type="molecule type" value="Genomic_DNA"/>
</dbReference>
<dbReference type="Pfam" id="PF10861">
    <property type="entry name" value="DUF2784"/>
    <property type="match status" value="1"/>
</dbReference>
<sequence length="166" mass="17804">MTYGSQCRPDCKPARAAGAMRGARGRTVLESIPASREGIMFHEMAATAVLVLHCVFIVFVLFGGLLAARWRWCAAIHLPAAAWGFLVEMTGAQCPLTSLEDELRLRAGQAGNQGDFIGRLLASLIYPAALTREVQYGLAAGVVLINVLIYGALVARRFRSTAGPNT</sequence>
<reference evidence="2 3" key="1">
    <citation type="journal article" date="2019" name="Int. J. Syst. Evol. Microbiol.">
        <title>The Draft Whole-Genome Sequence of the Antibiotic Producer Empedobacter haloabium ATCC 31962 Provides Indications for Its Taxonomic Reclassification.</title>
        <authorList>
            <person name="Miess H."/>
            <person name="Arlt P."/>
            <person name="Apel A.K."/>
            <person name="Weber T."/>
            <person name="Nieselt K."/>
            <person name="Hanssen F."/>
            <person name="Czemmel S."/>
            <person name="Nahnsen S."/>
            <person name="Gross H."/>
        </authorList>
    </citation>
    <scope>NUCLEOTIDE SEQUENCE [LARGE SCALE GENOMIC DNA]</scope>
    <source>
        <strain evidence="2 3">ATCC 31962</strain>
    </source>
</reference>
<keyword evidence="1" id="KW-1133">Transmembrane helix</keyword>
<feature type="transmembrane region" description="Helical" evidence="1">
    <location>
        <begin position="136"/>
        <end position="155"/>
    </location>
</feature>
<keyword evidence="1" id="KW-0812">Transmembrane</keyword>
<accession>A0ABZ1UUN9</accession>
<keyword evidence="1" id="KW-0472">Membrane</keyword>
<dbReference type="InterPro" id="IPR021218">
    <property type="entry name" value="DUF2784"/>
</dbReference>
<dbReference type="Proteomes" id="UP000321323">
    <property type="component" value="Chromosome"/>
</dbReference>
<keyword evidence="3" id="KW-1185">Reference proteome</keyword>
<evidence type="ECO:0000313" key="3">
    <source>
        <dbReference type="Proteomes" id="UP000321323"/>
    </source>
</evidence>
<proteinExistence type="predicted"/>
<evidence type="ECO:0000256" key="1">
    <source>
        <dbReference type="SAM" id="Phobius"/>
    </source>
</evidence>
<protein>
    <submittedName>
        <fullName evidence="2">DUF2784 domain-containing protein</fullName>
    </submittedName>
</protein>
<evidence type="ECO:0000313" key="2">
    <source>
        <dbReference type="EMBL" id="WUR16019.1"/>
    </source>
</evidence>
<name>A0ABZ1UUN9_9BURK</name>